<reference evidence="8 9" key="1">
    <citation type="submission" date="2019-02" db="EMBL/GenBank/DDBJ databases">
        <title>Genomic Encyclopedia of Type Strains, Phase IV (KMG-IV): sequencing the most valuable type-strain genomes for metagenomic binning, comparative biology and taxonomic classification.</title>
        <authorList>
            <person name="Goeker M."/>
        </authorList>
    </citation>
    <scope>NUCLEOTIDE SEQUENCE [LARGE SCALE GENOMIC DNA]</scope>
    <source>
        <strain evidence="8 9">DSM 17196</strain>
    </source>
</reference>
<dbReference type="Pfam" id="PF00196">
    <property type="entry name" value="GerE"/>
    <property type="match status" value="1"/>
</dbReference>
<dbReference type="GO" id="GO:0000160">
    <property type="term" value="P:phosphorelay signal transduction system"/>
    <property type="evidence" value="ECO:0007669"/>
    <property type="project" value="InterPro"/>
</dbReference>
<comment type="caution">
    <text evidence="8">The sequence shown here is derived from an EMBL/GenBank/DDBJ whole genome shotgun (WGS) entry which is preliminary data.</text>
</comment>
<evidence type="ECO:0000259" key="6">
    <source>
        <dbReference type="PROSITE" id="PS50043"/>
    </source>
</evidence>
<feature type="domain" description="HTH luxR-type" evidence="6">
    <location>
        <begin position="147"/>
        <end position="212"/>
    </location>
</feature>
<sequence length="215" mass="24116">MSNETIKLLLVDDHHMFMDGIYAILKDISHIDIVGTANNGNQALKIAKSSALDLLITDIEMPEMDGIQLSKSIKKTLPNIKVIVVSSHSNVQTIDKLRKLQIDGYLLKNTGKIELLNAINKVYKGEKYFSEEILRVYNQSLFGTNKAEKEKVKLSPRELEVLKCIVQEQNTQEIAESLNISVNTVDTHRKNLMRKIGAKNVVGLTKYAIQQGIIA</sequence>
<dbReference type="Gene3D" id="3.40.50.2300">
    <property type="match status" value="1"/>
</dbReference>
<dbReference type="AlphaFoldDB" id="A0A4Q7NU82"/>
<evidence type="ECO:0000313" key="9">
    <source>
        <dbReference type="Proteomes" id="UP000292262"/>
    </source>
</evidence>
<name>A0A4Q7NU82_9FLAO</name>
<evidence type="ECO:0000259" key="7">
    <source>
        <dbReference type="PROSITE" id="PS50110"/>
    </source>
</evidence>
<dbReference type="EMBL" id="SGXE01000008">
    <property type="protein sequence ID" value="RZS90500.1"/>
    <property type="molecule type" value="Genomic_DNA"/>
</dbReference>
<dbReference type="PROSITE" id="PS50043">
    <property type="entry name" value="HTH_LUXR_2"/>
    <property type="match status" value="1"/>
</dbReference>
<keyword evidence="9" id="KW-1185">Reference proteome</keyword>
<dbReference type="OrthoDB" id="9797341at2"/>
<proteinExistence type="predicted"/>
<dbReference type="SUPFAM" id="SSF46894">
    <property type="entry name" value="C-terminal effector domain of the bipartite response regulators"/>
    <property type="match status" value="1"/>
</dbReference>
<evidence type="ECO:0000256" key="1">
    <source>
        <dbReference type="ARBA" id="ARBA00022553"/>
    </source>
</evidence>
<protein>
    <submittedName>
        <fullName evidence="8">LuxR family two component transcriptional regulator</fullName>
    </submittedName>
</protein>
<keyword evidence="3" id="KW-0238">DNA-binding</keyword>
<dbReference type="SMART" id="SM00421">
    <property type="entry name" value="HTH_LUXR"/>
    <property type="match status" value="1"/>
</dbReference>
<dbReference type="PANTHER" id="PTHR43214">
    <property type="entry name" value="TWO-COMPONENT RESPONSE REGULATOR"/>
    <property type="match status" value="1"/>
</dbReference>
<dbReference type="Proteomes" id="UP000292262">
    <property type="component" value="Unassembled WGS sequence"/>
</dbReference>
<evidence type="ECO:0000256" key="2">
    <source>
        <dbReference type="ARBA" id="ARBA00023015"/>
    </source>
</evidence>
<dbReference type="PROSITE" id="PS50110">
    <property type="entry name" value="RESPONSE_REGULATORY"/>
    <property type="match status" value="1"/>
</dbReference>
<feature type="domain" description="Response regulatory" evidence="7">
    <location>
        <begin position="7"/>
        <end position="123"/>
    </location>
</feature>
<dbReference type="PANTHER" id="PTHR43214:SF41">
    <property type="entry name" value="NITRATE_NITRITE RESPONSE REGULATOR PROTEIN NARP"/>
    <property type="match status" value="1"/>
</dbReference>
<dbReference type="InterPro" id="IPR039420">
    <property type="entry name" value="WalR-like"/>
</dbReference>
<dbReference type="SMART" id="SM00448">
    <property type="entry name" value="REC"/>
    <property type="match status" value="1"/>
</dbReference>
<feature type="modified residue" description="4-aspartylphosphate" evidence="5">
    <location>
        <position position="58"/>
    </location>
</feature>
<keyword evidence="4" id="KW-0804">Transcription</keyword>
<gene>
    <name evidence="8" type="ORF">EV197_3489</name>
</gene>
<dbReference type="InterPro" id="IPR016032">
    <property type="entry name" value="Sig_transdc_resp-reg_C-effctor"/>
</dbReference>
<dbReference type="InterPro" id="IPR058245">
    <property type="entry name" value="NreC/VraR/RcsB-like_REC"/>
</dbReference>
<dbReference type="CDD" id="cd17535">
    <property type="entry name" value="REC_NarL-like"/>
    <property type="match status" value="1"/>
</dbReference>
<keyword evidence="1 5" id="KW-0597">Phosphoprotein</keyword>
<dbReference type="InterPro" id="IPR001789">
    <property type="entry name" value="Sig_transdc_resp-reg_receiver"/>
</dbReference>
<accession>A0A4Q7NU82</accession>
<dbReference type="InterPro" id="IPR000792">
    <property type="entry name" value="Tscrpt_reg_LuxR_C"/>
</dbReference>
<evidence type="ECO:0000313" key="8">
    <source>
        <dbReference type="EMBL" id="RZS90500.1"/>
    </source>
</evidence>
<keyword evidence="2" id="KW-0805">Transcription regulation</keyword>
<organism evidence="8 9">
    <name type="scientific">Aquimarina brevivitae</name>
    <dbReference type="NCBI Taxonomy" id="323412"/>
    <lineage>
        <taxon>Bacteria</taxon>
        <taxon>Pseudomonadati</taxon>
        <taxon>Bacteroidota</taxon>
        <taxon>Flavobacteriia</taxon>
        <taxon>Flavobacteriales</taxon>
        <taxon>Flavobacteriaceae</taxon>
        <taxon>Aquimarina</taxon>
    </lineage>
</organism>
<evidence type="ECO:0000256" key="4">
    <source>
        <dbReference type="ARBA" id="ARBA00023163"/>
    </source>
</evidence>
<evidence type="ECO:0000256" key="3">
    <source>
        <dbReference type="ARBA" id="ARBA00023125"/>
    </source>
</evidence>
<dbReference type="GO" id="GO:0003677">
    <property type="term" value="F:DNA binding"/>
    <property type="evidence" value="ECO:0007669"/>
    <property type="project" value="UniProtKB-KW"/>
</dbReference>
<dbReference type="SUPFAM" id="SSF52172">
    <property type="entry name" value="CheY-like"/>
    <property type="match status" value="1"/>
</dbReference>
<dbReference type="GO" id="GO:0006355">
    <property type="term" value="P:regulation of DNA-templated transcription"/>
    <property type="evidence" value="ECO:0007669"/>
    <property type="project" value="InterPro"/>
</dbReference>
<dbReference type="PRINTS" id="PR00038">
    <property type="entry name" value="HTHLUXR"/>
</dbReference>
<dbReference type="InterPro" id="IPR011006">
    <property type="entry name" value="CheY-like_superfamily"/>
</dbReference>
<dbReference type="Pfam" id="PF00072">
    <property type="entry name" value="Response_reg"/>
    <property type="match status" value="1"/>
</dbReference>
<dbReference type="RefSeq" id="WP_130287982.1">
    <property type="nucleotide sequence ID" value="NZ_SGXE01000008.1"/>
</dbReference>
<dbReference type="CDD" id="cd06170">
    <property type="entry name" value="LuxR_C_like"/>
    <property type="match status" value="1"/>
</dbReference>
<evidence type="ECO:0000256" key="5">
    <source>
        <dbReference type="PROSITE-ProRule" id="PRU00169"/>
    </source>
</evidence>